<organism evidence="2">
    <name type="scientific">marine metagenome</name>
    <dbReference type="NCBI Taxonomy" id="408172"/>
    <lineage>
        <taxon>unclassified sequences</taxon>
        <taxon>metagenomes</taxon>
        <taxon>ecological metagenomes</taxon>
    </lineage>
</organism>
<sequence length="410" mass="44535">MKAKLPEVTLFEETRGRLHDNLAEMTVEIHGTVASGWEPLYEQFAVNFAQRGELGASVCVTHEDATVVDLWAGDRDTEGNPWLADTIAVINSCTKGGVALACHLLADRGLLDLDAPVSEIWPEFARGAKADITTRMMLNHTTGVAAFRDDLPEGSAFDWDYMCDRVAAEEPWWEPGTRNGYHLMSFGWVAGELVRRASGRSLGTFFREDVAEPAAADFWIGLPPEEHHRVSPLKPFRPGKNEKFAAFTNAFLADPSGLQGRAWRNRGGAKGDSPAVWSAELGGGGGIANARGLARIYKTCATGEFVGRSQLRRMSSVSVGTECDAMLLLPTRFSEGFMLRMDNRNARRGDRDSVNVREGAFGHVGAGGSIGFADPQIGLSMGYVMNQMGKSVLLDARGETLVDVAYECAT</sequence>
<dbReference type="EMBL" id="UINC01001372">
    <property type="protein sequence ID" value="SUZ78988.1"/>
    <property type="molecule type" value="Genomic_DNA"/>
</dbReference>
<dbReference type="InterPro" id="IPR012338">
    <property type="entry name" value="Beta-lactam/transpept-like"/>
</dbReference>
<accession>A0A381QJ71</accession>
<evidence type="ECO:0000313" key="2">
    <source>
        <dbReference type="EMBL" id="SUZ78988.1"/>
    </source>
</evidence>
<dbReference type="Gene3D" id="3.40.710.10">
    <property type="entry name" value="DD-peptidase/beta-lactamase superfamily"/>
    <property type="match status" value="1"/>
</dbReference>
<evidence type="ECO:0000259" key="1">
    <source>
        <dbReference type="Pfam" id="PF00144"/>
    </source>
</evidence>
<protein>
    <recommendedName>
        <fullName evidence="1">Beta-lactamase-related domain-containing protein</fullName>
    </recommendedName>
</protein>
<dbReference type="PANTHER" id="PTHR43319">
    <property type="entry name" value="BETA-LACTAMASE-RELATED"/>
    <property type="match status" value="1"/>
</dbReference>
<dbReference type="InterPro" id="IPR001466">
    <property type="entry name" value="Beta-lactam-related"/>
</dbReference>
<feature type="domain" description="Beta-lactamase-related" evidence="1">
    <location>
        <begin position="49"/>
        <end position="396"/>
    </location>
</feature>
<dbReference type="PANTHER" id="PTHR43319:SF3">
    <property type="entry name" value="BETA-LACTAMASE-RELATED DOMAIN-CONTAINING PROTEIN"/>
    <property type="match status" value="1"/>
</dbReference>
<dbReference type="Pfam" id="PF00144">
    <property type="entry name" value="Beta-lactamase"/>
    <property type="match status" value="1"/>
</dbReference>
<dbReference type="AlphaFoldDB" id="A0A381QJ71"/>
<name>A0A381QJ71_9ZZZZ</name>
<reference evidence="2" key="1">
    <citation type="submission" date="2018-05" db="EMBL/GenBank/DDBJ databases">
        <authorList>
            <person name="Lanie J.A."/>
            <person name="Ng W.-L."/>
            <person name="Kazmierczak K.M."/>
            <person name="Andrzejewski T.M."/>
            <person name="Davidsen T.M."/>
            <person name="Wayne K.J."/>
            <person name="Tettelin H."/>
            <person name="Glass J.I."/>
            <person name="Rusch D."/>
            <person name="Podicherti R."/>
            <person name="Tsui H.-C.T."/>
            <person name="Winkler M.E."/>
        </authorList>
    </citation>
    <scope>NUCLEOTIDE SEQUENCE</scope>
</reference>
<dbReference type="SUPFAM" id="SSF56601">
    <property type="entry name" value="beta-lactamase/transpeptidase-like"/>
    <property type="match status" value="1"/>
</dbReference>
<gene>
    <name evidence="2" type="ORF">METZ01_LOCUS31842</name>
</gene>
<dbReference type="InterPro" id="IPR052907">
    <property type="entry name" value="Beta-lactamase/esterase"/>
</dbReference>
<proteinExistence type="predicted"/>